<comment type="caution">
    <text evidence="3">The sequence shown here is derived from an EMBL/GenBank/DDBJ whole genome shotgun (WGS) entry which is preliminary data.</text>
</comment>
<accession>A0A2M7QJV2</accession>
<protein>
    <recommendedName>
        <fullName evidence="2">Antitoxin</fullName>
    </recommendedName>
</protein>
<comment type="function">
    <text evidence="2">Antitoxin component of a type II toxin-antitoxin (TA) system.</text>
</comment>
<gene>
    <name evidence="3" type="ORF">COY87_01755</name>
</gene>
<comment type="similarity">
    <text evidence="1 2">Belongs to the phD/YefM antitoxin family.</text>
</comment>
<evidence type="ECO:0000256" key="1">
    <source>
        <dbReference type="ARBA" id="ARBA00009981"/>
    </source>
</evidence>
<evidence type="ECO:0000256" key="2">
    <source>
        <dbReference type="RuleBase" id="RU362080"/>
    </source>
</evidence>
<sequence>MKSTSVFLLRENLSSYLDEIVKTEVPVVVYRFNKPVAILMPAKESLLKTDFKKFYGFLKGKETGLEYEYRVRRNDKEKKYIENLIKRKT</sequence>
<dbReference type="Gene3D" id="3.40.1620.10">
    <property type="entry name" value="YefM-like domain"/>
    <property type="match status" value="1"/>
</dbReference>
<dbReference type="InterPro" id="IPR036165">
    <property type="entry name" value="YefM-like_sf"/>
</dbReference>
<dbReference type="Proteomes" id="UP000229401">
    <property type="component" value="Unassembled WGS sequence"/>
</dbReference>
<name>A0A2M7QJV2_9BACT</name>
<dbReference type="SUPFAM" id="SSF143120">
    <property type="entry name" value="YefM-like"/>
    <property type="match status" value="1"/>
</dbReference>
<proteinExistence type="inferred from homology"/>
<dbReference type="InterPro" id="IPR006442">
    <property type="entry name" value="Antitoxin_Phd/YefM"/>
</dbReference>
<dbReference type="Pfam" id="PF02604">
    <property type="entry name" value="PhdYeFM_antitox"/>
    <property type="match status" value="1"/>
</dbReference>
<reference evidence="4" key="1">
    <citation type="submission" date="2017-09" db="EMBL/GenBank/DDBJ databases">
        <title>Depth-based differentiation of microbial function through sediment-hosted aquifers and enrichment of novel symbionts in the deep terrestrial subsurface.</title>
        <authorList>
            <person name="Probst A.J."/>
            <person name="Ladd B."/>
            <person name="Jarett J.K."/>
            <person name="Geller-Mcgrath D.E."/>
            <person name="Sieber C.M.K."/>
            <person name="Emerson J.B."/>
            <person name="Anantharaman K."/>
            <person name="Thomas B.C."/>
            <person name="Malmstrom R."/>
            <person name="Stieglmeier M."/>
            <person name="Klingl A."/>
            <person name="Woyke T."/>
            <person name="Ryan C.M."/>
            <person name="Banfield J.F."/>
        </authorList>
    </citation>
    <scope>NUCLEOTIDE SEQUENCE [LARGE SCALE GENOMIC DNA]</scope>
</reference>
<dbReference type="EMBL" id="PFLI01000062">
    <property type="protein sequence ID" value="PIY72288.1"/>
    <property type="molecule type" value="Genomic_DNA"/>
</dbReference>
<organism evidence="3 4">
    <name type="scientific">Candidatus Roizmanbacteria bacterium CG_4_10_14_0_8_um_filter_33_9</name>
    <dbReference type="NCBI Taxonomy" id="1974826"/>
    <lineage>
        <taxon>Bacteria</taxon>
        <taxon>Candidatus Roizmaniibacteriota</taxon>
    </lineage>
</organism>
<dbReference type="AlphaFoldDB" id="A0A2M7QJV2"/>
<evidence type="ECO:0000313" key="4">
    <source>
        <dbReference type="Proteomes" id="UP000229401"/>
    </source>
</evidence>
<evidence type="ECO:0000313" key="3">
    <source>
        <dbReference type="EMBL" id="PIY72288.1"/>
    </source>
</evidence>